<feature type="region of interest" description="Disordered" evidence="10">
    <location>
        <begin position="322"/>
        <end position="382"/>
    </location>
</feature>
<feature type="compositionally biased region" description="Polar residues" evidence="10">
    <location>
        <begin position="165"/>
        <end position="183"/>
    </location>
</feature>
<feature type="region of interest" description="Disordered" evidence="10">
    <location>
        <begin position="262"/>
        <end position="290"/>
    </location>
</feature>
<feature type="region of interest" description="Disordered" evidence="10">
    <location>
        <begin position="417"/>
        <end position="452"/>
    </location>
</feature>
<feature type="compositionally biased region" description="Basic residues" evidence="10">
    <location>
        <begin position="268"/>
        <end position="277"/>
    </location>
</feature>
<evidence type="ECO:0000259" key="11">
    <source>
        <dbReference type="PROSITE" id="PS50118"/>
    </source>
</evidence>
<name>A0ABM1SL46_LIMPO</name>
<dbReference type="GeneID" id="106461635"/>
<evidence type="ECO:0000256" key="8">
    <source>
        <dbReference type="ARBA" id="ARBA00023242"/>
    </source>
</evidence>
<dbReference type="InterPro" id="IPR009071">
    <property type="entry name" value="HMG_box_dom"/>
</dbReference>
<dbReference type="InterPro" id="IPR024940">
    <property type="entry name" value="TCF/LEF"/>
</dbReference>
<feature type="compositionally biased region" description="Polar residues" evidence="10">
    <location>
        <begin position="343"/>
        <end position="353"/>
    </location>
</feature>
<dbReference type="Proteomes" id="UP000694941">
    <property type="component" value="Unplaced"/>
</dbReference>
<dbReference type="RefSeq" id="XP_022244352.1">
    <property type="nucleotide sequence ID" value="XM_022388644.1"/>
</dbReference>
<feature type="DNA-binding region" description="HMG box" evidence="9">
    <location>
        <begin position="192"/>
        <end position="260"/>
    </location>
</feature>
<comment type="subcellular location">
    <subcellularLocation>
        <location evidence="1">Nucleus</location>
    </subcellularLocation>
</comment>
<keyword evidence="7" id="KW-0804">Transcription</keyword>
<dbReference type="InterPro" id="IPR036910">
    <property type="entry name" value="HMG_box_dom_sf"/>
</dbReference>
<feature type="region of interest" description="Disordered" evidence="10">
    <location>
        <begin position="162"/>
        <end position="190"/>
    </location>
</feature>
<evidence type="ECO:0000256" key="5">
    <source>
        <dbReference type="ARBA" id="ARBA00023125"/>
    </source>
</evidence>
<protein>
    <submittedName>
        <fullName evidence="13">Protein pangolin, isoforms A/H/I/S-like isoform X1</fullName>
    </submittedName>
</protein>
<gene>
    <name evidence="13" type="primary">LOC106461635</name>
</gene>
<keyword evidence="3" id="KW-0879">Wnt signaling pathway</keyword>
<evidence type="ECO:0000256" key="6">
    <source>
        <dbReference type="ARBA" id="ARBA00023159"/>
    </source>
</evidence>
<evidence type="ECO:0000256" key="9">
    <source>
        <dbReference type="PROSITE-ProRule" id="PRU00267"/>
    </source>
</evidence>
<dbReference type="PANTHER" id="PTHR10373:SF38">
    <property type="entry name" value="PROTEIN PANGOLIN, ISOFORM J"/>
    <property type="match status" value="1"/>
</dbReference>
<evidence type="ECO:0000256" key="3">
    <source>
        <dbReference type="ARBA" id="ARBA00022687"/>
    </source>
</evidence>
<dbReference type="SMART" id="SM00398">
    <property type="entry name" value="HMG"/>
    <property type="match status" value="1"/>
</dbReference>
<keyword evidence="4" id="KW-0805">Transcription regulation</keyword>
<dbReference type="CDD" id="cd21996">
    <property type="entry name" value="HMG-box_TCF7-like"/>
    <property type="match status" value="1"/>
</dbReference>
<feature type="compositionally biased region" description="Low complexity" evidence="10">
    <location>
        <begin position="354"/>
        <end position="367"/>
    </location>
</feature>
<dbReference type="SUPFAM" id="SSF47095">
    <property type="entry name" value="HMG-box"/>
    <property type="match status" value="1"/>
</dbReference>
<accession>A0ABM1SL46</accession>
<organism evidence="12 13">
    <name type="scientific">Limulus polyphemus</name>
    <name type="common">Atlantic horseshoe crab</name>
    <dbReference type="NCBI Taxonomy" id="6850"/>
    <lineage>
        <taxon>Eukaryota</taxon>
        <taxon>Metazoa</taxon>
        <taxon>Ecdysozoa</taxon>
        <taxon>Arthropoda</taxon>
        <taxon>Chelicerata</taxon>
        <taxon>Merostomata</taxon>
        <taxon>Xiphosura</taxon>
        <taxon>Limulidae</taxon>
        <taxon>Limulus</taxon>
    </lineage>
</organism>
<keyword evidence="5 9" id="KW-0238">DNA-binding</keyword>
<reference evidence="13" key="1">
    <citation type="submission" date="2025-08" db="UniProtKB">
        <authorList>
            <consortium name="RefSeq"/>
        </authorList>
    </citation>
    <scope>IDENTIFICATION</scope>
    <source>
        <tissue evidence="13">Muscle</tissue>
    </source>
</reference>
<proteinExistence type="inferred from homology"/>
<evidence type="ECO:0000256" key="2">
    <source>
        <dbReference type="ARBA" id="ARBA00006569"/>
    </source>
</evidence>
<comment type="similarity">
    <text evidence="2">Belongs to the TCF/LEF family.</text>
</comment>
<evidence type="ECO:0000256" key="1">
    <source>
        <dbReference type="ARBA" id="ARBA00004123"/>
    </source>
</evidence>
<feature type="domain" description="HMG box" evidence="11">
    <location>
        <begin position="192"/>
        <end position="260"/>
    </location>
</feature>
<evidence type="ECO:0000256" key="10">
    <source>
        <dbReference type="SAM" id="MobiDB-lite"/>
    </source>
</evidence>
<sequence>MVSSPHPSSPLPFMMYNGDAFTQPPPAHMGIPPVHIDPKTVASLSPGIPRTPMYPLPGPGHYPHPVFSSDFTQQFQWHTPSMYTMTSAGFRGPYPTSLQVSSASIPRFSPHTLLPPHPGIHTHPGFHHPALLTPGPKHGVPLSPGEGSRYWHLPNYLPDHKPTSAKCSESSGPSTHSSMSLQQEAEKKKSHVKKPLNAFMLYMKEMRAKVVAECTLKESAAINQILGRRWHSLSREEQSKYYEMARKERQLHLQLYPGWSARENYAQNKKKKKKKKDKSADGANNPKKCRARFGLDQQNRWCKPCRRKKKCIRYLDGTDLRDSEDNTGSVSSIEDPTPDSKCATESDQDGLNTSSELSLSSPSVPSEIDVKSEPSKNGINTGLQNAVSLFPTSSSQSSNHPLSIKHLTAPYLKRKNISQGETTNMSVSQLPTPASADSSTPVSTAAPPMLIV</sequence>
<dbReference type="SMART" id="SM01366">
    <property type="entry name" value="c-clamp"/>
    <property type="match status" value="1"/>
</dbReference>
<feature type="compositionally biased region" description="Polar residues" evidence="10">
    <location>
        <begin position="417"/>
        <end position="443"/>
    </location>
</feature>
<keyword evidence="12" id="KW-1185">Reference proteome</keyword>
<dbReference type="Gene3D" id="1.10.30.10">
    <property type="entry name" value="High mobility group box domain"/>
    <property type="match status" value="1"/>
</dbReference>
<keyword evidence="6" id="KW-0010">Activator</keyword>
<keyword evidence="8 9" id="KW-0539">Nucleus</keyword>
<evidence type="ECO:0000256" key="7">
    <source>
        <dbReference type="ARBA" id="ARBA00023163"/>
    </source>
</evidence>
<evidence type="ECO:0000313" key="12">
    <source>
        <dbReference type="Proteomes" id="UP000694941"/>
    </source>
</evidence>
<dbReference type="PANTHER" id="PTHR10373">
    <property type="entry name" value="TRANSCRIPTION FACTOR 7 FAMILY MEMBER"/>
    <property type="match status" value="1"/>
</dbReference>
<dbReference type="PROSITE" id="PS50118">
    <property type="entry name" value="HMG_BOX_2"/>
    <property type="match status" value="1"/>
</dbReference>
<evidence type="ECO:0000313" key="13">
    <source>
        <dbReference type="RefSeq" id="XP_022244352.1"/>
    </source>
</evidence>
<evidence type="ECO:0000256" key="4">
    <source>
        <dbReference type="ARBA" id="ARBA00023015"/>
    </source>
</evidence>
<dbReference type="Pfam" id="PF00505">
    <property type="entry name" value="HMG_box"/>
    <property type="match status" value="1"/>
</dbReference>